<dbReference type="AlphaFoldDB" id="A0A3N0E7T1"/>
<evidence type="ECO:0000313" key="6">
    <source>
        <dbReference type="EMBL" id="RNL83922.1"/>
    </source>
</evidence>
<dbReference type="GO" id="GO:0006355">
    <property type="term" value="P:regulation of DNA-templated transcription"/>
    <property type="evidence" value="ECO:0007669"/>
    <property type="project" value="InterPro"/>
</dbReference>
<dbReference type="SUPFAM" id="SSF52172">
    <property type="entry name" value="CheY-like"/>
    <property type="match status" value="1"/>
</dbReference>
<proteinExistence type="predicted"/>
<dbReference type="CDD" id="cd17535">
    <property type="entry name" value="REC_NarL-like"/>
    <property type="match status" value="1"/>
</dbReference>
<dbReference type="PROSITE" id="PS50110">
    <property type="entry name" value="RESPONSE_REGULATORY"/>
    <property type="match status" value="1"/>
</dbReference>
<keyword evidence="2 6" id="KW-0238">DNA-binding</keyword>
<reference evidence="6 7" key="1">
    <citation type="submission" date="2018-10" db="EMBL/GenBank/DDBJ databases">
        <title>Sinomicrobium pectinilyticum sp. nov., a pectinase-producing bacterium isolated from alkaline and saline soil, and emended description of the genus Sinomicrobium.</title>
        <authorList>
            <person name="Cheng B."/>
            <person name="Li C."/>
            <person name="Lai Q."/>
            <person name="Du M."/>
            <person name="Shao Z."/>
            <person name="Xu P."/>
            <person name="Yang C."/>
        </authorList>
    </citation>
    <scope>NUCLEOTIDE SEQUENCE [LARGE SCALE GENOMIC DNA]</scope>
    <source>
        <strain evidence="6 7">5DNS001</strain>
    </source>
</reference>
<dbReference type="InterPro" id="IPR016032">
    <property type="entry name" value="Sig_transdc_resp-reg_C-effctor"/>
</dbReference>
<dbReference type="InterPro" id="IPR058245">
    <property type="entry name" value="NreC/VraR/RcsB-like_REC"/>
</dbReference>
<evidence type="ECO:0000256" key="1">
    <source>
        <dbReference type="ARBA" id="ARBA00022553"/>
    </source>
</evidence>
<feature type="domain" description="HTH luxR-type" evidence="4">
    <location>
        <begin position="136"/>
        <end position="201"/>
    </location>
</feature>
<dbReference type="Gene3D" id="3.40.50.2300">
    <property type="match status" value="1"/>
</dbReference>
<dbReference type="EMBL" id="RJTM01000100">
    <property type="protein sequence ID" value="RNL83922.1"/>
    <property type="molecule type" value="Genomic_DNA"/>
</dbReference>
<dbReference type="CDD" id="cd06170">
    <property type="entry name" value="LuxR_C_like"/>
    <property type="match status" value="1"/>
</dbReference>
<dbReference type="InterPro" id="IPR001789">
    <property type="entry name" value="Sig_transdc_resp-reg_receiver"/>
</dbReference>
<evidence type="ECO:0000259" key="5">
    <source>
        <dbReference type="PROSITE" id="PS50110"/>
    </source>
</evidence>
<dbReference type="SUPFAM" id="SSF46894">
    <property type="entry name" value="C-terminal effector domain of the bipartite response regulators"/>
    <property type="match status" value="1"/>
</dbReference>
<accession>A0A3N0E7T1</accession>
<feature type="domain" description="Response regulatory" evidence="5">
    <location>
        <begin position="3"/>
        <end position="119"/>
    </location>
</feature>
<dbReference type="Pfam" id="PF00072">
    <property type="entry name" value="Response_reg"/>
    <property type="match status" value="1"/>
</dbReference>
<dbReference type="InterPro" id="IPR000792">
    <property type="entry name" value="Tscrpt_reg_LuxR_C"/>
</dbReference>
<name>A0A3N0E7T1_SINP1</name>
<dbReference type="PRINTS" id="PR00038">
    <property type="entry name" value="HTHLUXR"/>
</dbReference>
<keyword evidence="7" id="KW-1185">Reference proteome</keyword>
<sequence>MTEILIADSTSIFRQGLYTVISTLPRSVVIAEAGNGNEAYIKIVQHRPDIVIIDLNMSGISGFEVIRKSRMRSPDTRFIALTLHHSMHYYKKAMSVGADAFLSKGTSLKELHECMDCLIKGEEYVNNFFRKNIKKTVTSMDRLTRNEIQVLKKLVDGKTNRQMADELGCGEKNIEKLKTNLRKKLHIPSSYGALLSWVFQNKSLILDLPD</sequence>
<dbReference type="PROSITE" id="PS50043">
    <property type="entry name" value="HTH_LUXR_2"/>
    <property type="match status" value="1"/>
</dbReference>
<organism evidence="6 7">
    <name type="scientific">Sinomicrobium pectinilyticum</name>
    <dbReference type="NCBI Taxonomy" id="1084421"/>
    <lineage>
        <taxon>Bacteria</taxon>
        <taxon>Pseudomonadati</taxon>
        <taxon>Bacteroidota</taxon>
        <taxon>Flavobacteriia</taxon>
        <taxon>Flavobacteriales</taxon>
        <taxon>Flavobacteriaceae</taxon>
        <taxon>Sinomicrobium</taxon>
    </lineage>
</organism>
<evidence type="ECO:0000256" key="3">
    <source>
        <dbReference type="PROSITE-ProRule" id="PRU00169"/>
    </source>
</evidence>
<dbReference type="InterPro" id="IPR051015">
    <property type="entry name" value="EvgA-like"/>
</dbReference>
<feature type="modified residue" description="4-aspartylphosphate" evidence="3">
    <location>
        <position position="54"/>
    </location>
</feature>
<evidence type="ECO:0000259" key="4">
    <source>
        <dbReference type="PROSITE" id="PS50043"/>
    </source>
</evidence>
<dbReference type="GO" id="GO:0003677">
    <property type="term" value="F:DNA binding"/>
    <property type="evidence" value="ECO:0007669"/>
    <property type="project" value="UniProtKB-KW"/>
</dbReference>
<dbReference type="SMART" id="SM00448">
    <property type="entry name" value="REC"/>
    <property type="match status" value="1"/>
</dbReference>
<evidence type="ECO:0000313" key="7">
    <source>
        <dbReference type="Proteomes" id="UP000267469"/>
    </source>
</evidence>
<dbReference type="PANTHER" id="PTHR45566:SF2">
    <property type="entry name" value="NARL SUBFAMILY"/>
    <property type="match status" value="1"/>
</dbReference>
<dbReference type="SMART" id="SM00421">
    <property type="entry name" value="HTH_LUXR"/>
    <property type="match status" value="1"/>
</dbReference>
<dbReference type="Proteomes" id="UP000267469">
    <property type="component" value="Unassembled WGS sequence"/>
</dbReference>
<comment type="caution">
    <text evidence="6">The sequence shown here is derived from an EMBL/GenBank/DDBJ whole genome shotgun (WGS) entry which is preliminary data.</text>
</comment>
<gene>
    <name evidence="6" type="ORF">ED312_14445</name>
</gene>
<evidence type="ECO:0000256" key="2">
    <source>
        <dbReference type="ARBA" id="ARBA00023125"/>
    </source>
</evidence>
<dbReference type="OrthoDB" id="9795108at2"/>
<keyword evidence="1 3" id="KW-0597">Phosphoprotein</keyword>
<dbReference type="GO" id="GO:0000160">
    <property type="term" value="P:phosphorelay signal transduction system"/>
    <property type="evidence" value="ECO:0007669"/>
    <property type="project" value="InterPro"/>
</dbReference>
<dbReference type="Pfam" id="PF00196">
    <property type="entry name" value="GerE"/>
    <property type="match status" value="1"/>
</dbReference>
<protein>
    <submittedName>
        <fullName evidence="6">DNA-binding response regulator</fullName>
    </submittedName>
</protein>
<dbReference type="InterPro" id="IPR011006">
    <property type="entry name" value="CheY-like_superfamily"/>
</dbReference>
<dbReference type="PANTHER" id="PTHR45566">
    <property type="entry name" value="HTH-TYPE TRANSCRIPTIONAL REGULATOR YHJB-RELATED"/>
    <property type="match status" value="1"/>
</dbReference>
<dbReference type="RefSeq" id="WP_123216733.1">
    <property type="nucleotide sequence ID" value="NZ_RJTM01000100.1"/>
</dbReference>